<keyword evidence="1" id="KW-0732">Signal</keyword>
<gene>
    <name evidence="4" type="ORF">CTAYLR_005692</name>
</gene>
<dbReference type="CDD" id="cd15482">
    <property type="entry name" value="Sialidase_non-viral"/>
    <property type="match status" value="1"/>
</dbReference>
<keyword evidence="5" id="KW-1185">Reference proteome</keyword>
<accession>A0AAD7XKA6</accession>
<dbReference type="InterPro" id="IPR013517">
    <property type="entry name" value="FG-GAP"/>
</dbReference>
<dbReference type="Pfam" id="PF14312">
    <property type="entry name" value="FG-GAP_2"/>
    <property type="match status" value="4"/>
</dbReference>
<dbReference type="EMBL" id="JAQMWT010000428">
    <property type="protein sequence ID" value="KAJ8601471.1"/>
    <property type="molecule type" value="Genomic_DNA"/>
</dbReference>
<comment type="caution">
    <text evidence="4">The sequence shown here is derived from an EMBL/GenBank/DDBJ whole genome shotgun (WGS) entry which is preliminary data.</text>
</comment>
<organism evidence="4 5">
    <name type="scientific">Chrysophaeum taylorii</name>
    <dbReference type="NCBI Taxonomy" id="2483200"/>
    <lineage>
        <taxon>Eukaryota</taxon>
        <taxon>Sar</taxon>
        <taxon>Stramenopiles</taxon>
        <taxon>Ochrophyta</taxon>
        <taxon>Pelagophyceae</taxon>
        <taxon>Pelagomonadales</taxon>
        <taxon>Pelagomonadaceae</taxon>
        <taxon>Chrysophaeum</taxon>
    </lineage>
</organism>
<dbReference type="SUPFAM" id="SSF50939">
    <property type="entry name" value="Sialidases"/>
    <property type="match status" value="1"/>
</dbReference>
<keyword evidence="3" id="KW-1133">Transmembrane helix</keyword>
<evidence type="ECO:0000256" key="2">
    <source>
        <dbReference type="SAM" id="MobiDB-lite"/>
    </source>
</evidence>
<dbReference type="AlphaFoldDB" id="A0AAD7XKA6"/>
<dbReference type="PANTHER" id="PTHR36220">
    <property type="entry name" value="UNNAMED PRODUCT"/>
    <property type="match status" value="1"/>
</dbReference>
<dbReference type="Gene3D" id="2.130.10.130">
    <property type="entry name" value="Integrin alpha, N-terminal"/>
    <property type="match status" value="1"/>
</dbReference>
<evidence type="ECO:0000313" key="5">
    <source>
        <dbReference type="Proteomes" id="UP001230188"/>
    </source>
</evidence>
<sequence>MLVVAAAAQPVLTTMGRRRLDETTTETQILTATAEEFGNAVATQKLTAGDAAAGDEFGHAVSISGSLIVVCAPETDDLGTDAGSAYVFRTTDGGLAWTQTQELTASDGGESDQFGVRAAISGSLVVVGMNGDDRGTLLGAGSAYIFRTVDDGLAWEQTQKLTASDAAIGDDFGWSVDISGSVVVVGLHAGSLDDESTAIAGSAYVFQTLDDGLSWTQTNKLEASDATTADLFGYAVAVDGGDVLVGARDATAAYAFEIDAVVEPPSGLPTMLPGISQPSSFSPSSIALFAASTSPTFEPPPRPSTSRPSPRPSERPTYWGPQVFGANPQSEYFQRACASWCGIFVTLSIVVLLYVYFTSRQKSKNLARVLFTIALSQFDYGGDTLFIGFNRFVTPVLFVAALATYLLPLAGFLLIYRRTVVGHLSRVYRSNAKVLVRYERWDEMFKPVVQLASVCAFCLLLLLSVFGYLLVLFVFISCKLMCVSYFADTFFQAGGQPCSREEYELMFKSNILMELIFESSGELIIAVVDATFRSRQDFRQDQGISAWAVLSIVTSGLILLAESWPYIYNIVWRCQGLSGGIRAVKCELEYTPDDKIGVSFLDFLLAAVGLSRASSPEVVYVDYSDTQQVVQADQVEIPTVHGRVVTPQDLAYNNRPERL</sequence>
<feature type="region of interest" description="Disordered" evidence="2">
    <location>
        <begin position="293"/>
        <end position="320"/>
    </location>
</feature>
<protein>
    <submittedName>
        <fullName evidence="4">Uncharacterized protein</fullName>
    </submittedName>
</protein>
<feature type="transmembrane region" description="Helical" evidence="3">
    <location>
        <begin position="332"/>
        <end position="357"/>
    </location>
</feature>
<dbReference type="Proteomes" id="UP001230188">
    <property type="component" value="Unassembled WGS sequence"/>
</dbReference>
<keyword evidence="3" id="KW-0812">Transmembrane</keyword>
<feature type="transmembrane region" description="Helical" evidence="3">
    <location>
        <begin position="369"/>
        <end position="389"/>
    </location>
</feature>
<feature type="transmembrane region" description="Helical" evidence="3">
    <location>
        <begin position="544"/>
        <end position="567"/>
    </location>
</feature>
<name>A0AAD7XKA6_9STRA</name>
<proteinExistence type="predicted"/>
<feature type="transmembrane region" description="Helical" evidence="3">
    <location>
        <begin position="395"/>
        <end position="416"/>
    </location>
</feature>
<keyword evidence="3" id="KW-0472">Membrane</keyword>
<reference evidence="4" key="1">
    <citation type="submission" date="2023-01" db="EMBL/GenBank/DDBJ databases">
        <title>Metagenome sequencing of chrysophaentin producing Chrysophaeum taylorii.</title>
        <authorList>
            <person name="Davison J."/>
            <person name="Bewley C."/>
        </authorList>
    </citation>
    <scope>NUCLEOTIDE SEQUENCE</scope>
    <source>
        <strain evidence="4">NIES-1699</strain>
    </source>
</reference>
<dbReference type="InterPro" id="IPR036278">
    <property type="entry name" value="Sialidase_sf"/>
</dbReference>
<dbReference type="PANTHER" id="PTHR36220:SF1">
    <property type="entry name" value="GAMMA TUBULIN COMPLEX COMPONENT C-TERMINAL DOMAIN-CONTAINING PROTEIN"/>
    <property type="match status" value="1"/>
</dbReference>
<evidence type="ECO:0000313" key="4">
    <source>
        <dbReference type="EMBL" id="KAJ8601471.1"/>
    </source>
</evidence>
<dbReference type="InterPro" id="IPR028994">
    <property type="entry name" value="Integrin_alpha_N"/>
</dbReference>
<feature type="transmembrane region" description="Helical" evidence="3">
    <location>
        <begin position="448"/>
        <end position="476"/>
    </location>
</feature>
<evidence type="ECO:0000256" key="1">
    <source>
        <dbReference type="ARBA" id="ARBA00022729"/>
    </source>
</evidence>
<evidence type="ECO:0000256" key="3">
    <source>
        <dbReference type="SAM" id="Phobius"/>
    </source>
</evidence>